<sequence length="134" mass="15017">MKPFDNYEISPCTRTEEPDKPGHFYFEVCVPHEADVWTLYGHLPEGGVEAIGDFATREHAEQVFQRITGIPFADTKSVRNRLRVMHAGQSLLESLQSLAEHADEDCPHGYRSRHLVEALVEANEVIAEATGRAA</sequence>
<reference evidence="1 2" key="1">
    <citation type="submission" date="2021-04" db="EMBL/GenBank/DDBJ databases">
        <authorList>
            <person name="Ivanova A."/>
        </authorList>
    </citation>
    <scope>NUCLEOTIDE SEQUENCE [LARGE SCALE GENOMIC DNA]</scope>
    <source>
        <strain evidence="1 2">G18</strain>
    </source>
</reference>
<proteinExistence type="predicted"/>
<protein>
    <submittedName>
        <fullName evidence="1">Uncharacterized protein</fullName>
    </submittedName>
</protein>
<dbReference type="RefSeq" id="WP_210653532.1">
    <property type="nucleotide sequence ID" value="NZ_JAGKQQ010000001.1"/>
</dbReference>
<keyword evidence="2" id="KW-1185">Reference proteome</keyword>
<organism evidence="1 2">
    <name type="scientific">Gemmata palustris</name>
    <dbReference type="NCBI Taxonomy" id="2822762"/>
    <lineage>
        <taxon>Bacteria</taxon>
        <taxon>Pseudomonadati</taxon>
        <taxon>Planctomycetota</taxon>
        <taxon>Planctomycetia</taxon>
        <taxon>Gemmatales</taxon>
        <taxon>Gemmataceae</taxon>
        <taxon>Gemmata</taxon>
    </lineage>
</organism>
<dbReference type="EMBL" id="JAGKQQ010000001">
    <property type="protein sequence ID" value="MBP3955455.1"/>
    <property type="molecule type" value="Genomic_DNA"/>
</dbReference>
<dbReference type="Proteomes" id="UP000676565">
    <property type="component" value="Unassembled WGS sequence"/>
</dbReference>
<evidence type="ECO:0000313" key="2">
    <source>
        <dbReference type="Proteomes" id="UP000676565"/>
    </source>
</evidence>
<name>A0ABS5BP64_9BACT</name>
<gene>
    <name evidence="1" type="ORF">J8F10_09190</name>
</gene>
<accession>A0ABS5BP64</accession>
<evidence type="ECO:0000313" key="1">
    <source>
        <dbReference type="EMBL" id="MBP3955455.1"/>
    </source>
</evidence>
<comment type="caution">
    <text evidence="1">The sequence shown here is derived from an EMBL/GenBank/DDBJ whole genome shotgun (WGS) entry which is preliminary data.</text>
</comment>